<organism evidence="1 2">
    <name type="scientific">Rhodococcus xishaensis</name>
    <dbReference type="NCBI Taxonomy" id="2487364"/>
    <lineage>
        <taxon>Bacteria</taxon>
        <taxon>Bacillati</taxon>
        <taxon>Actinomycetota</taxon>
        <taxon>Actinomycetes</taxon>
        <taxon>Mycobacteriales</taxon>
        <taxon>Nocardiaceae</taxon>
        <taxon>Rhodococcus</taxon>
    </lineage>
</organism>
<proteinExistence type="predicted"/>
<dbReference type="RefSeq" id="WP_127944867.1">
    <property type="nucleotide sequence ID" value="NZ_RKLO01000003.1"/>
</dbReference>
<keyword evidence="2" id="KW-1185">Reference proteome</keyword>
<gene>
    <name evidence="1" type="ORF">EGT50_08725</name>
</gene>
<accession>A0A3S3A9G8</accession>
<sequence>MGKGKVKASKVSGLKPKKKCCRKKTRCLKCPVVIMRMKKLEDEGATKKELKKGLKKARAA</sequence>
<reference evidence="1 2" key="1">
    <citation type="submission" date="2018-11" db="EMBL/GenBank/DDBJ databases">
        <title>Rhodococcus spongicola sp. nov. and Rhodococcus xishaensis sp. nov. from marine sponges.</title>
        <authorList>
            <person name="Li L."/>
            <person name="Lin H.W."/>
        </authorList>
    </citation>
    <scope>NUCLEOTIDE SEQUENCE [LARGE SCALE GENOMIC DNA]</scope>
    <source>
        <strain evidence="1 2">LHW51113</strain>
    </source>
</reference>
<dbReference type="Proteomes" id="UP000283479">
    <property type="component" value="Unassembled WGS sequence"/>
</dbReference>
<name>A0A3S3A9G8_9NOCA</name>
<evidence type="ECO:0000313" key="2">
    <source>
        <dbReference type="Proteomes" id="UP000283479"/>
    </source>
</evidence>
<protein>
    <submittedName>
        <fullName evidence="1">Uncharacterized protein</fullName>
    </submittedName>
</protein>
<comment type="caution">
    <text evidence="1">The sequence shown here is derived from an EMBL/GenBank/DDBJ whole genome shotgun (WGS) entry which is preliminary data.</text>
</comment>
<dbReference type="AlphaFoldDB" id="A0A3S3A9G8"/>
<evidence type="ECO:0000313" key="1">
    <source>
        <dbReference type="EMBL" id="RVW02816.1"/>
    </source>
</evidence>
<dbReference type="EMBL" id="RKLO01000003">
    <property type="protein sequence ID" value="RVW02816.1"/>
    <property type="molecule type" value="Genomic_DNA"/>
</dbReference>